<protein>
    <submittedName>
        <fullName evidence="2">Uncharacterized protein</fullName>
    </submittedName>
</protein>
<keyword evidence="3" id="KW-1185">Reference proteome</keyword>
<reference evidence="3" key="1">
    <citation type="submission" date="2013-06" db="EMBL/GenBank/DDBJ databases">
        <authorList>
            <person name="Zhao Q."/>
        </authorList>
    </citation>
    <scope>NUCLEOTIDE SEQUENCE</scope>
    <source>
        <strain evidence="3">cv. W1943</strain>
    </source>
</reference>
<feature type="region of interest" description="Disordered" evidence="1">
    <location>
        <begin position="1"/>
        <end position="21"/>
    </location>
</feature>
<dbReference type="Gramene" id="ORUFI11G21690.1">
    <property type="protein sequence ID" value="ORUFI11G21690.1"/>
    <property type="gene ID" value="ORUFI11G21690"/>
</dbReference>
<dbReference type="Proteomes" id="UP000008022">
    <property type="component" value="Unassembled WGS sequence"/>
</dbReference>
<dbReference type="EnsemblPlants" id="ORUFI11G21690.1">
    <property type="protein sequence ID" value="ORUFI11G21690.1"/>
    <property type="gene ID" value="ORUFI11G21690"/>
</dbReference>
<organism evidence="2 3">
    <name type="scientific">Oryza rufipogon</name>
    <name type="common">Brownbeard rice</name>
    <name type="synonym">Asian wild rice</name>
    <dbReference type="NCBI Taxonomy" id="4529"/>
    <lineage>
        <taxon>Eukaryota</taxon>
        <taxon>Viridiplantae</taxon>
        <taxon>Streptophyta</taxon>
        <taxon>Embryophyta</taxon>
        <taxon>Tracheophyta</taxon>
        <taxon>Spermatophyta</taxon>
        <taxon>Magnoliopsida</taxon>
        <taxon>Liliopsida</taxon>
        <taxon>Poales</taxon>
        <taxon>Poaceae</taxon>
        <taxon>BOP clade</taxon>
        <taxon>Oryzoideae</taxon>
        <taxon>Oryzeae</taxon>
        <taxon>Oryzinae</taxon>
        <taxon>Oryza</taxon>
    </lineage>
</organism>
<name>A0A0E0RB17_ORYRU</name>
<evidence type="ECO:0000313" key="3">
    <source>
        <dbReference type="Proteomes" id="UP000008022"/>
    </source>
</evidence>
<accession>A0A0E0RB17</accession>
<proteinExistence type="predicted"/>
<evidence type="ECO:0000313" key="2">
    <source>
        <dbReference type="EnsemblPlants" id="ORUFI11G21690.1"/>
    </source>
</evidence>
<reference evidence="2" key="2">
    <citation type="submission" date="2015-06" db="UniProtKB">
        <authorList>
            <consortium name="EnsemblPlants"/>
        </authorList>
    </citation>
    <scope>IDENTIFICATION</scope>
</reference>
<evidence type="ECO:0000256" key="1">
    <source>
        <dbReference type="SAM" id="MobiDB-lite"/>
    </source>
</evidence>
<dbReference type="AlphaFoldDB" id="A0A0E0RB17"/>
<dbReference type="HOGENOM" id="CLU_2501880_0_0_1"/>
<sequence>MALRWDATAGCEGDGGGRTDARRLEGARRRRADGRAATGAAGRAMAAGGWMRDCGGRLDTRRRRRPAGCTTAAAASIGDIDGGLDG</sequence>